<evidence type="ECO:0000313" key="3">
    <source>
        <dbReference type="Proteomes" id="UP001219037"/>
    </source>
</evidence>
<name>A0ABY8H5J8_9MICC</name>
<sequence>MAVTKIDPAISSVLFKPVLIRAGVSLIFAVVAFIIQEPSHAVTSFGVAIYLLLSGTALWEYLRREPVPEAMRSPLSMACAAWCLGAIVVVGVHLFEAPMWATAVAVGAAYLLGGVAELVAGVRHRRDFIPARDQILAGGVNTLAGLGLIIWCTTFNDHQVMGLTGAVAFIITVITAVAGIGFWLDARAAAKAGHTEAKKQTGLR</sequence>
<feature type="transmembrane region" description="Helical" evidence="1">
    <location>
        <begin position="134"/>
        <end position="151"/>
    </location>
</feature>
<evidence type="ECO:0000313" key="2">
    <source>
        <dbReference type="EMBL" id="WFP16403.1"/>
    </source>
</evidence>
<feature type="transmembrane region" description="Helical" evidence="1">
    <location>
        <begin position="41"/>
        <end position="62"/>
    </location>
</feature>
<organism evidence="2 3">
    <name type="scientific">Citricoccus muralis</name>
    <dbReference type="NCBI Taxonomy" id="169134"/>
    <lineage>
        <taxon>Bacteria</taxon>
        <taxon>Bacillati</taxon>
        <taxon>Actinomycetota</taxon>
        <taxon>Actinomycetes</taxon>
        <taxon>Micrococcales</taxon>
        <taxon>Micrococcaceae</taxon>
        <taxon>Citricoccus</taxon>
    </lineage>
</organism>
<feature type="transmembrane region" description="Helical" evidence="1">
    <location>
        <begin position="100"/>
        <end position="122"/>
    </location>
</feature>
<keyword evidence="1" id="KW-1133">Transmembrane helix</keyword>
<proteinExistence type="predicted"/>
<feature type="transmembrane region" description="Helical" evidence="1">
    <location>
        <begin position="18"/>
        <end position="35"/>
    </location>
</feature>
<accession>A0ABY8H5J8</accession>
<evidence type="ECO:0000256" key="1">
    <source>
        <dbReference type="SAM" id="Phobius"/>
    </source>
</evidence>
<gene>
    <name evidence="2" type="ORF">P8192_13640</name>
</gene>
<keyword evidence="3" id="KW-1185">Reference proteome</keyword>
<evidence type="ECO:0008006" key="4">
    <source>
        <dbReference type="Google" id="ProtNLM"/>
    </source>
</evidence>
<dbReference type="RefSeq" id="WP_278157544.1">
    <property type="nucleotide sequence ID" value="NZ_CP121252.1"/>
</dbReference>
<keyword evidence="1" id="KW-0472">Membrane</keyword>
<protein>
    <recommendedName>
        <fullName evidence="4">DUF308 domain-containing protein</fullName>
    </recommendedName>
</protein>
<dbReference type="Proteomes" id="UP001219037">
    <property type="component" value="Chromosome"/>
</dbReference>
<keyword evidence="1" id="KW-0812">Transmembrane</keyword>
<feature type="transmembrane region" description="Helical" evidence="1">
    <location>
        <begin position="74"/>
        <end position="94"/>
    </location>
</feature>
<dbReference type="EMBL" id="CP121252">
    <property type="protein sequence ID" value="WFP16403.1"/>
    <property type="molecule type" value="Genomic_DNA"/>
</dbReference>
<feature type="transmembrane region" description="Helical" evidence="1">
    <location>
        <begin position="163"/>
        <end position="184"/>
    </location>
</feature>
<reference evidence="2 3" key="1">
    <citation type="submission" date="2023-04" db="EMBL/GenBank/DDBJ databases">
        <title>Funneling lignin-derived compounds into biodiesel using alkali-halophilic Citricoccus sp. P2.</title>
        <authorList>
            <person name="Luo C.-B."/>
        </authorList>
    </citation>
    <scope>NUCLEOTIDE SEQUENCE [LARGE SCALE GENOMIC DNA]</scope>
    <source>
        <strain evidence="2 3">P2</strain>
    </source>
</reference>